<dbReference type="Gene3D" id="3.40.50.300">
    <property type="entry name" value="P-loop containing nucleotide triphosphate hydrolases"/>
    <property type="match status" value="2"/>
</dbReference>
<dbReference type="Pfam" id="PF16124">
    <property type="entry name" value="RecQ_Zn_bind"/>
    <property type="match status" value="1"/>
</dbReference>
<keyword evidence="16" id="KW-1185">Reference proteome</keyword>
<evidence type="ECO:0000256" key="7">
    <source>
        <dbReference type="ARBA" id="ARBA00023125"/>
    </source>
</evidence>
<evidence type="ECO:0000259" key="13">
    <source>
        <dbReference type="PROSITE" id="PS51192"/>
    </source>
</evidence>
<keyword evidence="6" id="KW-0067">ATP-binding</keyword>
<keyword evidence="5 15" id="KW-0347">Helicase</keyword>
<dbReference type="EC" id="5.6.2.4" evidence="10"/>
<evidence type="ECO:0000256" key="6">
    <source>
        <dbReference type="ARBA" id="ARBA00022840"/>
    </source>
</evidence>
<dbReference type="Proteomes" id="UP001501204">
    <property type="component" value="Unassembled WGS sequence"/>
</dbReference>
<evidence type="ECO:0000256" key="4">
    <source>
        <dbReference type="ARBA" id="ARBA00022801"/>
    </source>
</evidence>
<dbReference type="SMART" id="SM00490">
    <property type="entry name" value="HELICc"/>
    <property type="match status" value="1"/>
</dbReference>
<evidence type="ECO:0000259" key="14">
    <source>
        <dbReference type="PROSITE" id="PS51194"/>
    </source>
</evidence>
<dbReference type="InterPro" id="IPR001650">
    <property type="entry name" value="Helicase_C-like"/>
</dbReference>
<keyword evidence="3" id="KW-0547">Nucleotide-binding</keyword>
<comment type="caution">
    <text evidence="15">The sequence shown here is derived from an EMBL/GenBank/DDBJ whole genome shotgun (WGS) entry which is preliminary data.</text>
</comment>
<protein>
    <recommendedName>
        <fullName evidence="11">ATP-dependent DNA helicase RecQ</fullName>
        <ecNumber evidence="10">5.6.2.4</ecNumber>
    </recommendedName>
    <alternativeName>
        <fullName evidence="12">DNA 3'-5' helicase RecQ</fullName>
    </alternativeName>
</protein>
<evidence type="ECO:0000256" key="3">
    <source>
        <dbReference type="ARBA" id="ARBA00022741"/>
    </source>
</evidence>
<name>A0ABN2KSQ2_9MICC</name>
<dbReference type="GO" id="GO:0004386">
    <property type="term" value="F:helicase activity"/>
    <property type="evidence" value="ECO:0007669"/>
    <property type="project" value="UniProtKB-KW"/>
</dbReference>
<dbReference type="CDD" id="cd17920">
    <property type="entry name" value="DEXHc_RecQ"/>
    <property type="match status" value="1"/>
</dbReference>
<dbReference type="InterPro" id="IPR014001">
    <property type="entry name" value="Helicase_ATP-bd"/>
</dbReference>
<proteinExistence type="inferred from homology"/>
<accession>A0ABN2KSQ2</accession>
<reference evidence="15 16" key="1">
    <citation type="journal article" date="2019" name="Int. J. Syst. Evol. Microbiol.">
        <title>The Global Catalogue of Microorganisms (GCM) 10K type strain sequencing project: providing services to taxonomists for standard genome sequencing and annotation.</title>
        <authorList>
            <consortium name="The Broad Institute Genomics Platform"/>
            <consortium name="The Broad Institute Genome Sequencing Center for Infectious Disease"/>
            <person name="Wu L."/>
            <person name="Ma J."/>
        </authorList>
    </citation>
    <scope>NUCLEOTIDE SEQUENCE [LARGE SCALE GENOMIC DNA]</scope>
    <source>
        <strain evidence="15 16">JCM 14735</strain>
    </source>
</reference>
<dbReference type="InterPro" id="IPR004589">
    <property type="entry name" value="DNA_helicase_ATP-dep_RecQ"/>
</dbReference>
<evidence type="ECO:0000256" key="12">
    <source>
        <dbReference type="ARBA" id="ARBA00044550"/>
    </source>
</evidence>
<feature type="domain" description="Helicase C-terminal" evidence="14">
    <location>
        <begin position="250"/>
        <end position="394"/>
    </location>
</feature>
<dbReference type="Pfam" id="PF00271">
    <property type="entry name" value="Helicase_C"/>
    <property type="match status" value="1"/>
</dbReference>
<evidence type="ECO:0000256" key="1">
    <source>
        <dbReference type="ARBA" id="ARBA00005446"/>
    </source>
</evidence>
<evidence type="ECO:0000313" key="15">
    <source>
        <dbReference type="EMBL" id="GAA1765023.1"/>
    </source>
</evidence>
<feature type="domain" description="Helicase ATP-binding" evidence="13">
    <location>
        <begin position="52"/>
        <end position="222"/>
    </location>
</feature>
<organism evidence="15 16">
    <name type="scientific">Kocuria aegyptia</name>
    <dbReference type="NCBI Taxonomy" id="330943"/>
    <lineage>
        <taxon>Bacteria</taxon>
        <taxon>Bacillati</taxon>
        <taxon>Actinomycetota</taxon>
        <taxon>Actinomycetes</taxon>
        <taxon>Micrococcales</taxon>
        <taxon>Micrococcaceae</taxon>
        <taxon>Kocuria</taxon>
    </lineage>
</organism>
<keyword evidence="8" id="KW-0413">Isomerase</keyword>
<evidence type="ECO:0000313" key="16">
    <source>
        <dbReference type="Proteomes" id="UP001501204"/>
    </source>
</evidence>
<keyword evidence="7" id="KW-0238">DNA-binding</keyword>
<dbReference type="SUPFAM" id="SSF52540">
    <property type="entry name" value="P-loop containing nucleoside triphosphate hydrolases"/>
    <property type="match status" value="1"/>
</dbReference>
<evidence type="ECO:0000256" key="2">
    <source>
        <dbReference type="ARBA" id="ARBA00022723"/>
    </source>
</evidence>
<evidence type="ECO:0000256" key="10">
    <source>
        <dbReference type="ARBA" id="ARBA00034808"/>
    </source>
</evidence>
<dbReference type="InterPro" id="IPR011545">
    <property type="entry name" value="DEAD/DEAH_box_helicase_dom"/>
</dbReference>
<dbReference type="InterPro" id="IPR036388">
    <property type="entry name" value="WH-like_DNA-bd_sf"/>
</dbReference>
<keyword evidence="4" id="KW-0378">Hydrolase</keyword>
<keyword evidence="2" id="KW-0479">Metal-binding</keyword>
<dbReference type="InterPro" id="IPR032284">
    <property type="entry name" value="RecQ_Zn-bd"/>
</dbReference>
<dbReference type="Gene3D" id="1.10.10.10">
    <property type="entry name" value="Winged helix-like DNA-binding domain superfamily/Winged helix DNA-binding domain"/>
    <property type="match status" value="1"/>
</dbReference>
<dbReference type="PANTHER" id="PTHR13710">
    <property type="entry name" value="DNA HELICASE RECQ FAMILY MEMBER"/>
    <property type="match status" value="1"/>
</dbReference>
<dbReference type="SMART" id="SM00487">
    <property type="entry name" value="DEXDc"/>
    <property type="match status" value="1"/>
</dbReference>
<evidence type="ECO:0000256" key="11">
    <source>
        <dbReference type="ARBA" id="ARBA00044535"/>
    </source>
</evidence>
<dbReference type="EMBL" id="BAAAOA010000029">
    <property type="protein sequence ID" value="GAA1765023.1"/>
    <property type="molecule type" value="Genomic_DNA"/>
</dbReference>
<dbReference type="InterPro" id="IPR002464">
    <property type="entry name" value="DNA/RNA_helicase_DEAH_CS"/>
</dbReference>
<dbReference type="PROSITE" id="PS51192">
    <property type="entry name" value="HELICASE_ATP_BIND_1"/>
    <property type="match status" value="1"/>
</dbReference>
<dbReference type="PANTHER" id="PTHR13710:SF105">
    <property type="entry name" value="ATP-DEPENDENT DNA HELICASE Q1"/>
    <property type="match status" value="1"/>
</dbReference>
<dbReference type="InterPro" id="IPR027417">
    <property type="entry name" value="P-loop_NTPase"/>
</dbReference>
<dbReference type="PROSITE" id="PS00690">
    <property type="entry name" value="DEAH_ATP_HELICASE"/>
    <property type="match status" value="1"/>
</dbReference>
<dbReference type="Pfam" id="PF00270">
    <property type="entry name" value="DEAD"/>
    <property type="match status" value="1"/>
</dbReference>
<dbReference type="NCBIfam" id="TIGR00614">
    <property type="entry name" value="recQ_fam"/>
    <property type="match status" value="1"/>
</dbReference>
<dbReference type="PROSITE" id="PS51194">
    <property type="entry name" value="HELICASE_CTER"/>
    <property type="match status" value="1"/>
</dbReference>
<evidence type="ECO:0000256" key="9">
    <source>
        <dbReference type="ARBA" id="ARBA00034617"/>
    </source>
</evidence>
<comment type="catalytic activity">
    <reaction evidence="9">
        <text>Couples ATP hydrolysis with the unwinding of duplex DNA by translocating in the 3'-5' direction.</text>
        <dbReference type="EC" id="5.6.2.4"/>
    </reaction>
</comment>
<sequence>MGTGMSTHQRTARVPAETSTGISAKISVERLREVAASRFGIDEFREGQLEAMAAAAGGRDVLAVMPTGHGKSAIYQVPGAALPGTAVVVSPLIALQHDQVEAINEALGAEVAFAVNSVVGARRERAAWEAVERGDAKFLFLAPEQLAREETTQRLAAHPPSLFVVDEAHCISSWGHDFRPDYLVLGEAVERLGRPAVVALTATASPHTRAEIVDRLGLRDPLVLVHSFDRPNIELRVVRHHQASDKRRAVLDEVAELVDPGLVYVATRKETEAYAAELLRRGVRAEAYHAGRKRSERNEVHARFLADELDVVVATTAFGMGIDKPDVRFVVHVDIPDSLDSYYQEIGRAGRDGRPALAVLHYRSEDLGLQQYFAGAAPEQEDLEEVFRAVRRHGPVRARELREHTGLGHRAQARALHLLEHSGGVLARTQGYRAANGATPQAAVAAALAEAEAEHRIDRSRIDMMRGYAETDGCRRDWLLNYFGEETDGWCGNCDTCAEAGSAAEAAERAAATPHGWGIQTPVTHREWGHGIVMGAEPDRITVLFDSVGYKELSLRLIEEHEGLLERGPGPRQEGGS</sequence>
<evidence type="ECO:0000256" key="8">
    <source>
        <dbReference type="ARBA" id="ARBA00023235"/>
    </source>
</evidence>
<gene>
    <name evidence="15" type="ORF">GCM10009767_24610</name>
</gene>
<comment type="similarity">
    <text evidence="1">Belongs to the helicase family. RecQ subfamily.</text>
</comment>
<evidence type="ECO:0000256" key="5">
    <source>
        <dbReference type="ARBA" id="ARBA00022806"/>
    </source>
</evidence>